<gene>
    <name evidence="1" type="ORF">HQ865_24830</name>
</gene>
<proteinExistence type="predicted"/>
<dbReference type="Proteomes" id="UP000505355">
    <property type="component" value="Chromosome"/>
</dbReference>
<organism evidence="1 2">
    <name type="scientific">Mucilaginibacter mali</name>
    <dbReference type="NCBI Taxonomy" id="2740462"/>
    <lineage>
        <taxon>Bacteria</taxon>
        <taxon>Pseudomonadati</taxon>
        <taxon>Bacteroidota</taxon>
        <taxon>Sphingobacteriia</taxon>
        <taxon>Sphingobacteriales</taxon>
        <taxon>Sphingobacteriaceae</taxon>
        <taxon>Mucilaginibacter</taxon>
    </lineage>
</organism>
<name>A0A7D4PY16_9SPHI</name>
<sequence>MLCRLSVDQIAIILKAADDIKLVVTRSFSQVLKSIVPFLSTERFKNFSWKSARSSSYKMEGSDKAVAIQTLEALIDKIKEY</sequence>
<reference evidence="1 2" key="1">
    <citation type="submission" date="2020-05" db="EMBL/GenBank/DDBJ databases">
        <title>Mucilaginibacter mali sp. nov.</title>
        <authorList>
            <person name="Kim H.S."/>
            <person name="Lee K.C."/>
            <person name="Suh M.K."/>
            <person name="Kim J.-S."/>
            <person name="Han K.-I."/>
            <person name="Eom M.K."/>
            <person name="Shin Y.K."/>
            <person name="Lee J.-S."/>
        </authorList>
    </citation>
    <scope>NUCLEOTIDE SEQUENCE [LARGE SCALE GENOMIC DNA]</scope>
    <source>
        <strain evidence="1 2">G2-14</strain>
    </source>
</reference>
<accession>A0A7D4PY16</accession>
<protein>
    <submittedName>
        <fullName evidence="1">Uncharacterized protein</fullName>
    </submittedName>
</protein>
<dbReference type="KEGG" id="mmab:HQ865_24830"/>
<dbReference type="AlphaFoldDB" id="A0A7D4PY16"/>
<evidence type="ECO:0000313" key="2">
    <source>
        <dbReference type="Proteomes" id="UP000505355"/>
    </source>
</evidence>
<evidence type="ECO:0000313" key="1">
    <source>
        <dbReference type="EMBL" id="QKJ32843.1"/>
    </source>
</evidence>
<dbReference type="EMBL" id="CP054139">
    <property type="protein sequence ID" value="QKJ32843.1"/>
    <property type="molecule type" value="Genomic_DNA"/>
</dbReference>
<keyword evidence="2" id="KW-1185">Reference proteome</keyword>
<dbReference type="RefSeq" id="WP_173417488.1">
    <property type="nucleotide sequence ID" value="NZ_CP054139.1"/>
</dbReference>